<evidence type="ECO:0000256" key="1">
    <source>
        <dbReference type="SAM" id="MobiDB-lite"/>
    </source>
</evidence>
<reference evidence="2 3" key="1">
    <citation type="submission" date="2017-03" db="EMBL/GenBank/DDBJ databases">
        <authorList>
            <person name="Safronova V.I."/>
            <person name="Sazanova A.L."/>
            <person name="Chirak E.R."/>
        </authorList>
    </citation>
    <scope>NUCLEOTIDE SEQUENCE [LARGE SCALE GENOMIC DNA]</scope>
    <source>
        <strain evidence="2 3">Tri-43</strain>
    </source>
</reference>
<proteinExistence type="predicted"/>
<dbReference type="EMBL" id="MZMU01000003">
    <property type="protein sequence ID" value="RXT29048.1"/>
    <property type="molecule type" value="Genomic_DNA"/>
</dbReference>
<gene>
    <name evidence="2" type="ORF">B5P46_09995</name>
</gene>
<dbReference type="Proteomes" id="UP000290767">
    <property type="component" value="Unassembled WGS sequence"/>
</dbReference>
<feature type="compositionally biased region" description="Polar residues" evidence="1">
    <location>
        <begin position="42"/>
        <end position="66"/>
    </location>
</feature>
<feature type="region of interest" description="Disordered" evidence="1">
    <location>
        <begin position="30"/>
        <end position="72"/>
    </location>
</feature>
<sequence>MSASSGPFFKRRADGLGVVAIEVFELDSQRPQAHAEDHQPRWSFQATSTRKPVNSSAKSYGSSTALVPTGLY</sequence>
<protein>
    <submittedName>
        <fullName evidence="2">Uncharacterized protein</fullName>
    </submittedName>
</protein>
<evidence type="ECO:0000313" key="3">
    <source>
        <dbReference type="Proteomes" id="UP000290767"/>
    </source>
</evidence>
<accession>A0A4Q1UE17</accession>
<evidence type="ECO:0000313" key="2">
    <source>
        <dbReference type="EMBL" id="RXT29048.1"/>
    </source>
</evidence>
<dbReference type="AlphaFoldDB" id="A0A4Q1UE17"/>
<organism evidence="2 3">
    <name type="scientific">Rhizobium leguminosarum</name>
    <dbReference type="NCBI Taxonomy" id="384"/>
    <lineage>
        <taxon>Bacteria</taxon>
        <taxon>Pseudomonadati</taxon>
        <taxon>Pseudomonadota</taxon>
        <taxon>Alphaproteobacteria</taxon>
        <taxon>Hyphomicrobiales</taxon>
        <taxon>Rhizobiaceae</taxon>
        <taxon>Rhizobium/Agrobacterium group</taxon>
        <taxon>Rhizobium</taxon>
    </lineage>
</organism>
<comment type="caution">
    <text evidence="2">The sequence shown here is derived from an EMBL/GenBank/DDBJ whole genome shotgun (WGS) entry which is preliminary data.</text>
</comment>
<name>A0A4Q1UE17_RHILE</name>